<dbReference type="Proteomes" id="UP000269301">
    <property type="component" value="Unassembled WGS sequence"/>
</dbReference>
<dbReference type="PROSITE" id="PS51913">
    <property type="entry name" value="HTH_HARE"/>
    <property type="match status" value="1"/>
</dbReference>
<evidence type="ECO:0000256" key="7">
    <source>
        <dbReference type="SAM" id="MobiDB-lite"/>
    </source>
</evidence>
<dbReference type="InterPro" id="IPR029757">
    <property type="entry name" value="RpoE"/>
</dbReference>
<name>A0A495A1E9_9BACI</name>
<dbReference type="GO" id="GO:0006355">
    <property type="term" value="P:regulation of DNA-templated transcription"/>
    <property type="evidence" value="ECO:0007669"/>
    <property type="project" value="UniProtKB-UniRule"/>
</dbReference>
<dbReference type="NCBIfam" id="TIGR04567">
    <property type="entry name" value="RNAP_delt_lowGC"/>
    <property type="match status" value="1"/>
</dbReference>
<evidence type="ECO:0000313" key="9">
    <source>
        <dbReference type="EMBL" id="RKQ31552.1"/>
    </source>
</evidence>
<comment type="function">
    <text evidence="6">Participates in both the initiation and recycling phases of transcription. In the presence of the delta subunit, RNAP displays an increased specificity of transcription, a decreased affinity for nucleic acids, and an increased efficiency of RNA synthesis because of enhanced recycling.</text>
</comment>
<evidence type="ECO:0000256" key="1">
    <source>
        <dbReference type="ARBA" id="ARBA00009828"/>
    </source>
</evidence>
<feature type="domain" description="HTH HARE-type" evidence="8">
    <location>
        <begin position="14"/>
        <end position="81"/>
    </location>
</feature>
<dbReference type="OrthoDB" id="401223at2"/>
<accession>A0A495A1E9</accession>
<dbReference type="InterPro" id="IPR007759">
    <property type="entry name" value="Asxl_HARE-HTH"/>
</dbReference>
<keyword evidence="2 6" id="KW-0240">DNA-directed RNA polymerase</keyword>
<dbReference type="HAMAP" id="MF_00357">
    <property type="entry name" value="RNApol_bact_RpoE"/>
    <property type="match status" value="1"/>
</dbReference>
<proteinExistence type="inferred from homology"/>
<comment type="caution">
    <text evidence="9">The sequence shown here is derived from an EMBL/GenBank/DDBJ whole genome shotgun (WGS) entry which is preliminary data.</text>
</comment>
<dbReference type="InterPro" id="IPR038087">
    <property type="entry name" value="RNAP_delta_N_dom_sf"/>
</dbReference>
<keyword evidence="5 6" id="KW-0804">Transcription</keyword>
<evidence type="ECO:0000256" key="6">
    <source>
        <dbReference type="HAMAP-Rule" id="MF_00357"/>
    </source>
</evidence>
<dbReference type="AlphaFoldDB" id="A0A495A1E9"/>
<gene>
    <name evidence="6 9" type="primary">rpoE</name>
    <name evidence="9" type="ORF">D8M06_13760</name>
</gene>
<feature type="compositionally biased region" description="Acidic residues" evidence="7">
    <location>
        <begin position="112"/>
        <end position="188"/>
    </location>
</feature>
<evidence type="ECO:0000259" key="8">
    <source>
        <dbReference type="PROSITE" id="PS51913"/>
    </source>
</evidence>
<feature type="compositionally biased region" description="Basic residues" evidence="7">
    <location>
        <begin position="94"/>
        <end position="108"/>
    </location>
</feature>
<comment type="subunit">
    <text evidence="6">RNAP is composed of a core of 2 alpha, a beta and a beta' subunits. The core is associated with a delta subunit and one of several sigma factors.</text>
</comment>
<organism evidence="9 10">
    <name type="scientific">Oceanobacillus halophilus</name>
    <dbReference type="NCBI Taxonomy" id="930130"/>
    <lineage>
        <taxon>Bacteria</taxon>
        <taxon>Bacillati</taxon>
        <taxon>Bacillota</taxon>
        <taxon>Bacilli</taxon>
        <taxon>Bacillales</taxon>
        <taxon>Bacillaceae</taxon>
        <taxon>Oceanobacillus</taxon>
    </lineage>
</organism>
<feature type="region of interest" description="Disordered" evidence="7">
    <location>
        <begin position="90"/>
        <end position="188"/>
    </location>
</feature>
<dbReference type="GO" id="GO:0006351">
    <property type="term" value="P:DNA-templated transcription"/>
    <property type="evidence" value="ECO:0007669"/>
    <property type="project" value="InterPro"/>
</dbReference>
<comment type="similarity">
    <text evidence="1 6">Belongs to the RpoE family.</text>
</comment>
<keyword evidence="3 6" id="KW-0808">Transferase</keyword>
<evidence type="ECO:0000256" key="4">
    <source>
        <dbReference type="ARBA" id="ARBA00022695"/>
    </source>
</evidence>
<evidence type="ECO:0000313" key="10">
    <source>
        <dbReference type="Proteomes" id="UP000269301"/>
    </source>
</evidence>
<dbReference type="RefSeq" id="WP_121204982.1">
    <property type="nucleotide sequence ID" value="NZ_RBZP01000012.1"/>
</dbReference>
<evidence type="ECO:0000256" key="2">
    <source>
        <dbReference type="ARBA" id="ARBA00022478"/>
    </source>
</evidence>
<reference evidence="9 10" key="1">
    <citation type="journal article" date="2016" name="Int. J. Syst. Evol. Microbiol.">
        <title>Oceanobacillus halophilus sp. nov., a novel moderately halophilic bacterium from a hypersaline lake.</title>
        <authorList>
            <person name="Amoozegar M.A."/>
            <person name="Bagheri M."/>
            <person name="Makhdoumi A."/>
            <person name="Nikou M.M."/>
            <person name="Fazeli S.A.S."/>
            <person name="Schumann P."/>
            <person name="Sproer C."/>
            <person name="Sanchez-Porro C."/>
            <person name="Ventosa A."/>
        </authorList>
    </citation>
    <scope>NUCLEOTIDE SEQUENCE [LARGE SCALE GENOMIC DNA]</scope>
    <source>
        <strain evidence="9 10">DSM 23996</strain>
    </source>
</reference>
<protein>
    <recommendedName>
        <fullName evidence="6">Probable DNA-directed RNA polymerase subunit delta</fullName>
    </recommendedName>
    <alternativeName>
        <fullName evidence="6">RNAP delta factor</fullName>
    </alternativeName>
</protein>
<dbReference type="GO" id="GO:0000428">
    <property type="term" value="C:DNA-directed RNA polymerase complex"/>
    <property type="evidence" value="ECO:0007669"/>
    <property type="project" value="UniProtKB-KW"/>
</dbReference>
<keyword evidence="10" id="KW-1185">Reference proteome</keyword>
<dbReference type="GO" id="GO:0003899">
    <property type="term" value="F:DNA-directed RNA polymerase activity"/>
    <property type="evidence" value="ECO:0007669"/>
    <property type="project" value="UniProtKB-UniRule"/>
</dbReference>
<evidence type="ECO:0000256" key="3">
    <source>
        <dbReference type="ARBA" id="ARBA00022679"/>
    </source>
</evidence>
<dbReference type="Gene3D" id="1.10.10.1250">
    <property type="entry name" value="RNA polymerase, subunit delta, N-terminal domain"/>
    <property type="match status" value="1"/>
</dbReference>
<dbReference type="EMBL" id="RBZP01000012">
    <property type="protein sequence ID" value="RKQ31552.1"/>
    <property type="molecule type" value="Genomic_DNA"/>
</dbReference>
<evidence type="ECO:0000256" key="5">
    <source>
        <dbReference type="ARBA" id="ARBA00023163"/>
    </source>
</evidence>
<sequence length="188" mass="22396">MSLKDYSREQIEDMSMLELASVILKDERKALEFQELFKRIADIKGLTQEEKEDYIAQFYTDLNVDGRFTTLGSNMWGLKRWYPIEQADEEVHTPKKKKKKKATKKKKRVAEEIPEVEEDVFDEEDLHEDDLDDDLDDLEDDDLEDDLDDDELEDYNDFDDDDELEEEDIDEEFDDDEDDVDSDDKEEK</sequence>
<dbReference type="Pfam" id="PF05066">
    <property type="entry name" value="HARE-HTH"/>
    <property type="match status" value="1"/>
</dbReference>
<keyword evidence="4 6" id="KW-0548">Nucleotidyltransferase</keyword>